<sequence>MTSLIVSLALLVYHLSVVTASFIPLQRLGNSILSNNFIRNNTLAPLSAVNLTAATPPQGFSNDITYVGTAIFVPMEMIQPVLQSKRVVAALYKTGLAIANGNKFHKNLVFLNIEEKLAGLLAF</sequence>
<evidence type="ECO:0000313" key="3">
    <source>
        <dbReference type="Proteomes" id="UP000578531"/>
    </source>
</evidence>
<reference evidence="2 3" key="1">
    <citation type="journal article" date="2020" name="Genomics">
        <title>Complete, high-quality genomes from long-read metagenomic sequencing of two wolf lichen thalli reveals enigmatic genome architecture.</title>
        <authorList>
            <person name="McKenzie S.K."/>
            <person name="Walston R.F."/>
            <person name="Allen J.L."/>
        </authorList>
    </citation>
    <scope>NUCLEOTIDE SEQUENCE [LARGE SCALE GENOMIC DNA]</scope>
    <source>
        <strain evidence="2">WasteWater2</strain>
    </source>
</reference>
<gene>
    <name evidence="2" type="ORF">HO173_011857</name>
</gene>
<feature type="signal peptide" evidence="1">
    <location>
        <begin position="1"/>
        <end position="20"/>
    </location>
</feature>
<dbReference type="AlphaFoldDB" id="A0A8H6CRI0"/>
<dbReference type="Proteomes" id="UP000578531">
    <property type="component" value="Unassembled WGS sequence"/>
</dbReference>
<protein>
    <submittedName>
        <fullName evidence="2">Uncharacterized protein</fullName>
    </submittedName>
</protein>
<accession>A0A8H6CRI0</accession>
<dbReference type="RefSeq" id="XP_037159370.1">
    <property type="nucleotide sequence ID" value="XM_037313734.1"/>
</dbReference>
<comment type="caution">
    <text evidence="2">The sequence shown here is derived from an EMBL/GenBank/DDBJ whole genome shotgun (WGS) entry which is preliminary data.</text>
</comment>
<proteinExistence type="predicted"/>
<feature type="chain" id="PRO_5034213115" evidence="1">
    <location>
        <begin position="21"/>
        <end position="123"/>
    </location>
</feature>
<dbReference type="GeneID" id="59293497"/>
<keyword evidence="3" id="KW-1185">Reference proteome</keyword>
<organism evidence="2 3">
    <name type="scientific">Letharia columbiana</name>
    <dbReference type="NCBI Taxonomy" id="112416"/>
    <lineage>
        <taxon>Eukaryota</taxon>
        <taxon>Fungi</taxon>
        <taxon>Dikarya</taxon>
        <taxon>Ascomycota</taxon>
        <taxon>Pezizomycotina</taxon>
        <taxon>Lecanoromycetes</taxon>
        <taxon>OSLEUM clade</taxon>
        <taxon>Lecanoromycetidae</taxon>
        <taxon>Lecanorales</taxon>
        <taxon>Lecanorineae</taxon>
        <taxon>Parmeliaceae</taxon>
        <taxon>Letharia</taxon>
    </lineage>
</organism>
<evidence type="ECO:0000256" key="1">
    <source>
        <dbReference type="SAM" id="SignalP"/>
    </source>
</evidence>
<name>A0A8H6CRI0_9LECA</name>
<dbReference type="EMBL" id="JACCJC010000079">
    <property type="protein sequence ID" value="KAF6228555.1"/>
    <property type="molecule type" value="Genomic_DNA"/>
</dbReference>
<evidence type="ECO:0000313" key="2">
    <source>
        <dbReference type="EMBL" id="KAF6228555.1"/>
    </source>
</evidence>
<keyword evidence="1" id="KW-0732">Signal</keyword>